<dbReference type="InterPro" id="IPR013249">
    <property type="entry name" value="RNA_pol_sigma70_r4_t2"/>
</dbReference>
<dbReference type="GO" id="GO:0003677">
    <property type="term" value="F:DNA binding"/>
    <property type="evidence" value="ECO:0007669"/>
    <property type="project" value="InterPro"/>
</dbReference>
<dbReference type="PANTHER" id="PTHR43133">
    <property type="entry name" value="RNA POLYMERASE ECF-TYPE SIGMA FACTO"/>
    <property type="match status" value="1"/>
</dbReference>
<dbReference type="SUPFAM" id="SSF88659">
    <property type="entry name" value="Sigma3 and sigma4 domains of RNA polymerase sigma factors"/>
    <property type="match status" value="1"/>
</dbReference>
<dbReference type="InterPro" id="IPR013324">
    <property type="entry name" value="RNA_pol_sigma_r3/r4-like"/>
</dbReference>
<dbReference type="Pfam" id="PF08281">
    <property type="entry name" value="Sigma70_r4_2"/>
    <property type="match status" value="1"/>
</dbReference>
<dbReference type="PANTHER" id="PTHR43133:SF62">
    <property type="entry name" value="RNA POLYMERASE SIGMA FACTOR SIGZ"/>
    <property type="match status" value="1"/>
</dbReference>
<dbReference type="Pfam" id="PF04542">
    <property type="entry name" value="Sigma70_r2"/>
    <property type="match status" value="1"/>
</dbReference>
<dbReference type="InterPro" id="IPR014284">
    <property type="entry name" value="RNA_pol_sigma-70_dom"/>
</dbReference>
<dbReference type="GO" id="GO:0006352">
    <property type="term" value="P:DNA-templated transcription initiation"/>
    <property type="evidence" value="ECO:0007669"/>
    <property type="project" value="InterPro"/>
</dbReference>
<dbReference type="CDD" id="cd06171">
    <property type="entry name" value="Sigma70_r4"/>
    <property type="match status" value="1"/>
</dbReference>
<accession>A0A934K8M5</accession>
<organism evidence="7 8">
    <name type="scientific">Candidatus Dormiibacter inghamiae</name>
    <dbReference type="NCBI Taxonomy" id="3127013"/>
    <lineage>
        <taxon>Bacteria</taxon>
        <taxon>Bacillati</taxon>
        <taxon>Candidatus Dormiibacterota</taxon>
        <taxon>Candidatus Dormibacteria</taxon>
        <taxon>Candidatus Dormibacterales</taxon>
        <taxon>Candidatus Dormibacteraceae</taxon>
        <taxon>Candidatus Dormiibacter</taxon>
    </lineage>
</organism>
<comment type="similarity">
    <text evidence="1">Belongs to the sigma-70 factor family. ECF subfamily.</text>
</comment>
<evidence type="ECO:0000256" key="1">
    <source>
        <dbReference type="ARBA" id="ARBA00010641"/>
    </source>
</evidence>
<name>A0A934K8M5_9BACT</name>
<reference evidence="7 8" key="1">
    <citation type="submission" date="2020-10" db="EMBL/GenBank/DDBJ databases">
        <title>Ca. Dormibacterota MAGs.</title>
        <authorList>
            <person name="Montgomery K."/>
        </authorList>
    </citation>
    <scope>NUCLEOTIDE SEQUENCE [LARGE SCALE GENOMIC DNA]</scope>
    <source>
        <strain evidence="7">SC8811_S16_3</strain>
    </source>
</reference>
<evidence type="ECO:0000259" key="6">
    <source>
        <dbReference type="Pfam" id="PF08281"/>
    </source>
</evidence>
<dbReference type="GO" id="GO:0016987">
    <property type="term" value="F:sigma factor activity"/>
    <property type="evidence" value="ECO:0007669"/>
    <property type="project" value="UniProtKB-KW"/>
</dbReference>
<keyword evidence="4" id="KW-0804">Transcription</keyword>
<proteinExistence type="inferred from homology"/>
<feature type="domain" description="RNA polymerase sigma factor 70 region 4 type 2" evidence="6">
    <location>
        <begin position="156"/>
        <end position="205"/>
    </location>
</feature>
<dbReference type="RefSeq" id="WP_338177050.1">
    <property type="nucleotide sequence ID" value="NZ_JAEKNQ010000019.1"/>
</dbReference>
<dbReference type="EMBL" id="JAEKNQ010000019">
    <property type="protein sequence ID" value="MBJ7602502.1"/>
    <property type="molecule type" value="Genomic_DNA"/>
</dbReference>
<evidence type="ECO:0000256" key="3">
    <source>
        <dbReference type="ARBA" id="ARBA00023082"/>
    </source>
</evidence>
<feature type="domain" description="RNA polymerase sigma-70 region 2" evidence="5">
    <location>
        <begin position="62"/>
        <end position="127"/>
    </location>
</feature>
<dbReference type="SUPFAM" id="SSF88946">
    <property type="entry name" value="Sigma2 domain of RNA polymerase sigma factors"/>
    <property type="match status" value="1"/>
</dbReference>
<dbReference type="Gene3D" id="1.10.1740.10">
    <property type="match status" value="1"/>
</dbReference>
<evidence type="ECO:0000256" key="2">
    <source>
        <dbReference type="ARBA" id="ARBA00023015"/>
    </source>
</evidence>
<dbReference type="NCBIfam" id="TIGR02937">
    <property type="entry name" value="sigma70-ECF"/>
    <property type="match status" value="1"/>
</dbReference>
<keyword evidence="3" id="KW-0731">Sigma factor</keyword>
<dbReference type="InterPro" id="IPR007627">
    <property type="entry name" value="RNA_pol_sigma70_r2"/>
</dbReference>
<keyword evidence="2" id="KW-0805">Transcription regulation</keyword>
<dbReference type="InterPro" id="IPR013325">
    <property type="entry name" value="RNA_pol_sigma_r2"/>
</dbReference>
<dbReference type="InterPro" id="IPR036388">
    <property type="entry name" value="WH-like_DNA-bd_sf"/>
</dbReference>
<dbReference type="AlphaFoldDB" id="A0A934K8M5"/>
<evidence type="ECO:0000313" key="7">
    <source>
        <dbReference type="EMBL" id="MBJ7602502.1"/>
    </source>
</evidence>
<dbReference type="InterPro" id="IPR039425">
    <property type="entry name" value="RNA_pol_sigma-70-like"/>
</dbReference>
<dbReference type="Gene3D" id="1.10.10.10">
    <property type="entry name" value="Winged helix-like DNA-binding domain superfamily/Winged helix DNA-binding domain"/>
    <property type="match status" value="1"/>
</dbReference>
<protein>
    <submittedName>
        <fullName evidence="7">Sigma-70 family RNA polymerase sigma factor</fullName>
    </submittedName>
</protein>
<dbReference type="Proteomes" id="UP000620075">
    <property type="component" value="Unassembled WGS sequence"/>
</dbReference>
<sequence length="215" mass="24455">MYAQIEAPTVGLLLNRPRAAAAHTALRSAPEAAVERETEPSTEAALLLAVGRDRREDAFLQLYRLYERRLYGLGLRVLGDEGLAEELVQETSLRVWRTAARFDPERGSVSAFIFAIARRLAVDLWRRPSSRPFLPELEIDAREDDDFDQLLLSLTVRDALDSLPDQQRQVLELHYGGDLTQDEIAGRLQIPLGTVKSRTYHALRAFKRAFEERQQ</sequence>
<gene>
    <name evidence="7" type="ORF">JF888_04805</name>
</gene>
<evidence type="ECO:0000259" key="5">
    <source>
        <dbReference type="Pfam" id="PF04542"/>
    </source>
</evidence>
<evidence type="ECO:0000313" key="8">
    <source>
        <dbReference type="Proteomes" id="UP000620075"/>
    </source>
</evidence>
<comment type="caution">
    <text evidence="7">The sequence shown here is derived from an EMBL/GenBank/DDBJ whole genome shotgun (WGS) entry which is preliminary data.</text>
</comment>
<evidence type="ECO:0000256" key="4">
    <source>
        <dbReference type="ARBA" id="ARBA00023163"/>
    </source>
</evidence>